<dbReference type="NCBIfam" id="NF002204">
    <property type="entry name" value="PRK01077.1"/>
    <property type="match status" value="1"/>
</dbReference>
<dbReference type="GO" id="GO:0042242">
    <property type="term" value="F:cobyrinic acid a,c-diamide synthase activity"/>
    <property type="evidence" value="ECO:0007669"/>
    <property type="project" value="UniProtKB-UniRule"/>
</dbReference>
<dbReference type="PANTHER" id="PTHR43873:SF1">
    <property type="entry name" value="COBYRINATE A,C-DIAMIDE SYNTHASE"/>
    <property type="match status" value="1"/>
</dbReference>
<feature type="domain" description="CobQ/CobB/MinD/ParA nucleotide binding" evidence="8">
    <location>
        <begin position="7"/>
        <end position="192"/>
    </location>
</feature>
<dbReference type="NCBIfam" id="TIGR00379">
    <property type="entry name" value="cobB"/>
    <property type="match status" value="1"/>
</dbReference>
<gene>
    <name evidence="10" type="primary">cobB</name>
    <name evidence="7" type="synonym">cbiA</name>
    <name evidence="10" type="ORF">ENS19_01120</name>
</gene>
<comment type="caution">
    <text evidence="10">The sequence shown here is derived from an EMBL/GenBank/DDBJ whole genome shotgun (WGS) entry which is preliminary data.</text>
</comment>
<evidence type="ECO:0000256" key="3">
    <source>
        <dbReference type="ARBA" id="ARBA00022741"/>
    </source>
</evidence>
<proteinExistence type="inferred from homology"/>
<dbReference type="Pfam" id="PF01656">
    <property type="entry name" value="CbiA"/>
    <property type="match status" value="1"/>
</dbReference>
<comment type="miscellaneous">
    <text evidence="7">The a and c carboxylates of cobyrinate are activated for nucleophilic attack via formation of a phosphorylated intermediate by ATP. CbiA catalyzes first the amidation of the c-carboxylate, and then that of the a-carboxylate.</text>
</comment>
<evidence type="ECO:0000256" key="6">
    <source>
        <dbReference type="ARBA" id="ARBA00022962"/>
    </source>
</evidence>
<evidence type="ECO:0000256" key="5">
    <source>
        <dbReference type="ARBA" id="ARBA00022842"/>
    </source>
</evidence>
<comment type="cofactor">
    <cofactor evidence="1 7">
        <name>Mg(2+)</name>
        <dbReference type="ChEBI" id="CHEBI:18420"/>
    </cofactor>
</comment>
<comment type="similarity">
    <text evidence="7">Belongs to the CobB/CbiA family.</text>
</comment>
<dbReference type="EMBL" id="DSTX01000001">
    <property type="protein sequence ID" value="HFK19862.1"/>
    <property type="molecule type" value="Genomic_DNA"/>
</dbReference>
<dbReference type="InterPro" id="IPR004484">
    <property type="entry name" value="CbiA/CobB_synth"/>
</dbReference>
<comment type="pathway">
    <text evidence="7">Cofactor biosynthesis; adenosylcobalamin biosynthesis; cob(II)yrinate a,c-diamide from sirohydrochlorin (anaerobic route): step 10/10.</text>
</comment>
<evidence type="ECO:0000256" key="2">
    <source>
        <dbReference type="ARBA" id="ARBA00022598"/>
    </source>
</evidence>
<dbReference type="EC" id="6.3.5.11" evidence="7"/>
<dbReference type="InterPro" id="IPR027417">
    <property type="entry name" value="P-loop_NTPase"/>
</dbReference>
<dbReference type="GO" id="GO:0005524">
    <property type="term" value="F:ATP binding"/>
    <property type="evidence" value="ECO:0007669"/>
    <property type="project" value="UniProtKB-UniRule"/>
</dbReference>
<keyword evidence="6 7" id="KW-0315">Glutamine amidotransferase</keyword>
<dbReference type="PROSITE" id="PS51274">
    <property type="entry name" value="GATASE_COBBQ"/>
    <property type="match status" value="1"/>
</dbReference>
<sequence length="452" mass="50681">MFPMRLVIGGVSSAVGKTTVSLLISSMLIERGYEVQMFKVGPDYIDPSYHSINTGRSCRNLDSWMVPKKYLLEIINHASKGADILIIEGVMGLYDGLNGLNETGSTAEIAKLTKSPVILVMDVHDMARTSGAIVMGLIKFDKNVKIKGVILNNVVNDLHGKWCREIITKKTGIPVIGALPKINECKLPERHLGLIPTIEKKTIDILSKIKLLESYIDIYKIIEIAQMVEPIPTKISLYKKKDEKKIKIGVAFDEAFNFYYQENLELLSINGAEIITFSPLHDRNIPTVDALYLGGGFPEVYSEKLAANQNIKKQILDFAEEDNPIYAECGGLMYLTSSITSYDGIKYPMIGIFNSETIMNEKLTLNYTLAEVINDNFFSNIGEIIKGHEFHYSKILQPPSCIKYAYRMKVGVGIDGVHDGWIEKGVLGSYMHLNFCSNPRWVKKFLRSCCKK</sequence>
<keyword evidence="7" id="KW-0169">Cobalamin biosynthesis</keyword>
<feature type="domain" description="CobB/CobQ-like glutamine amidotransferase" evidence="9">
    <location>
        <begin position="247"/>
        <end position="437"/>
    </location>
</feature>
<dbReference type="InterPro" id="IPR029062">
    <property type="entry name" value="Class_I_gatase-like"/>
</dbReference>
<name>A0A7C3F4Z8_9CREN</name>
<feature type="site" description="Increases nucleophilicity of active site Cys" evidence="7">
    <location>
        <position position="432"/>
    </location>
</feature>
<keyword evidence="4 7" id="KW-0067">ATP-binding</keyword>
<organism evidence="10">
    <name type="scientific">Candidatus Methanomethylicus mesodigestus</name>
    <dbReference type="NCBI Taxonomy" id="1867258"/>
    <lineage>
        <taxon>Archaea</taxon>
        <taxon>Thermoproteota</taxon>
        <taxon>Methanosuratincolia</taxon>
        <taxon>Candidatus Methanomethylicales</taxon>
        <taxon>Candidatus Methanomethylicaceae</taxon>
        <taxon>Candidatus Methanomethylicus</taxon>
    </lineage>
</organism>
<dbReference type="InterPro" id="IPR011698">
    <property type="entry name" value="GATase_3"/>
</dbReference>
<accession>A0A7C3F4Z8</accession>
<evidence type="ECO:0000259" key="8">
    <source>
        <dbReference type="Pfam" id="PF01656"/>
    </source>
</evidence>
<dbReference type="AlphaFoldDB" id="A0A7C3F4Z8"/>
<dbReference type="UniPathway" id="UPA00148">
    <property type="reaction ID" value="UER00231"/>
</dbReference>
<dbReference type="InterPro" id="IPR002586">
    <property type="entry name" value="CobQ/CobB/MinD/ParA_Nub-bd_dom"/>
</dbReference>
<dbReference type="CDD" id="cd05388">
    <property type="entry name" value="CobB_N"/>
    <property type="match status" value="1"/>
</dbReference>
<evidence type="ECO:0000256" key="1">
    <source>
        <dbReference type="ARBA" id="ARBA00001946"/>
    </source>
</evidence>
<dbReference type="SUPFAM" id="SSF52317">
    <property type="entry name" value="Class I glutamine amidotransferase-like"/>
    <property type="match status" value="1"/>
</dbReference>
<feature type="active site" description="Nucleophile" evidence="7">
    <location>
        <position position="329"/>
    </location>
</feature>
<dbReference type="CDD" id="cd03130">
    <property type="entry name" value="GATase1_CobB"/>
    <property type="match status" value="1"/>
</dbReference>
<comment type="catalytic activity">
    <reaction evidence="7">
        <text>cob(II)yrinate + 2 L-glutamine + 2 ATP + 2 H2O = cob(II)yrinate a,c diamide + 2 L-glutamate + 2 ADP + 2 phosphate + 2 H(+)</text>
        <dbReference type="Rhea" id="RHEA:26289"/>
        <dbReference type="ChEBI" id="CHEBI:15377"/>
        <dbReference type="ChEBI" id="CHEBI:15378"/>
        <dbReference type="ChEBI" id="CHEBI:29985"/>
        <dbReference type="ChEBI" id="CHEBI:30616"/>
        <dbReference type="ChEBI" id="CHEBI:43474"/>
        <dbReference type="ChEBI" id="CHEBI:58359"/>
        <dbReference type="ChEBI" id="CHEBI:58537"/>
        <dbReference type="ChEBI" id="CHEBI:58894"/>
        <dbReference type="ChEBI" id="CHEBI:456216"/>
        <dbReference type="EC" id="6.3.5.11"/>
    </reaction>
</comment>
<dbReference type="Gene3D" id="3.40.50.880">
    <property type="match status" value="1"/>
</dbReference>
<keyword evidence="5 7" id="KW-0460">Magnesium</keyword>
<comment type="function">
    <text evidence="7">Catalyzes the ATP-dependent amidation of the two carboxylate groups at positions a and c of cobyrinate, using either L-glutamine or ammonia as the nitrogen source.</text>
</comment>
<comment type="domain">
    <text evidence="7">Comprises of two domains. The C-terminal domain contains the binding site for glutamine and catalyzes the hydrolysis of this substrate to glutamate and ammonia. The N-terminal domain is anticipated to bind ATP and cobyrinate and catalyzes the ultimate synthesis of the diamide product. The ammonia produced via the glutaminase domain is probably translocated to the adjacent domain via a molecular tunnel, where it reacts with an activated intermediate.</text>
</comment>
<evidence type="ECO:0000259" key="9">
    <source>
        <dbReference type="Pfam" id="PF07685"/>
    </source>
</evidence>
<reference evidence="10" key="1">
    <citation type="journal article" date="2020" name="mSystems">
        <title>Genome- and Community-Level Interaction Insights into Carbon Utilization and Element Cycling Functions of Hydrothermarchaeota in Hydrothermal Sediment.</title>
        <authorList>
            <person name="Zhou Z."/>
            <person name="Liu Y."/>
            <person name="Xu W."/>
            <person name="Pan J."/>
            <person name="Luo Z.H."/>
            <person name="Li M."/>
        </authorList>
    </citation>
    <scope>NUCLEOTIDE SEQUENCE [LARGE SCALE GENOMIC DNA]</scope>
    <source>
        <strain evidence="10">SpSt-468</strain>
    </source>
</reference>
<dbReference type="Pfam" id="PF07685">
    <property type="entry name" value="GATase_3"/>
    <property type="match status" value="1"/>
</dbReference>
<keyword evidence="3 7" id="KW-0547">Nucleotide-binding</keyword>
<keyword evidence="2 7" id="KW-0436">Ligase</keyword>
<evidence type="ECO:0000313" key="10">
    <source>
        <dbReference type="EMBL" id="HFK19862.1"/>
    </source>
</evidence>
<dbReference type="SUPFAM" id="SSF52540">
    <property type="entry name" value="P-loop containing nucleoside triphosphate hydrolases"/>
    <property type="match status" value="1"/>
</dbReference>
<evidence type="ECO:0000256" key="4">
    <source>
        <dbReference type="ARBA" id="ARBA00022840"/>
    </source>
</evidence>
<protein>
    <recommendedName>
        <fullName evidence="7">Cobyrinate a,c-diamide synthase</fullName>
        <ecNumber evidence="7">6.3.5.11</ecNumber>
    </recommendedName>
    <alternativeName>
        <fullName evidence="7">Cobyrinic acid a,c-diamide synthetase</fullName>
    </alternativeName>
</protein>
<dbReference type="HAMAP" id="MF_00027">
    <property type="entry name" value="CobB_CbiA"/>
    <property type="match status" value="1"/>
</dbReference>
<dbReference type="PANTHER" id="PTHR43873">
    <property type="entry name" value="COBYRINATE A,C-DIAMIDE SYNTHASE"/>
    <property type="match status" value="1"/>
</dbReference>
<dbReference type="GO" id="GO:0009236">
    <property type="term" value="P:cobalamin biosynthetic process"/>
    <property type="evidence" value="ECO:0007669"/>
    <property type="project" value="UniProtKB-UniRule"/>
</dbReference>
<dbReference type="Gene3D" id="3.40.50.300">
    <property type="entry name" value="P-loop containing nucleotide triphosphate hydrolases"/>
    <property type="match status" value="1"/>
</dbReference>
<evidence type="ECO:0000256" key="7">
    <source>
        <dbReference type="HAMAP-Rule" id="MF_00027"/>
    </source>
</evidence>